<evidence type="ECO:0000256" key="1">
    <source>
        <dbReference type="SAM" id="SignalP"/>
    </source>
</evidence>
<name>A0A1I0D798_9BACT</name>
<feature type="signal peptide" evidence="1">
    <location>
        <begin position="1"/>
        <end position="17"/>
    </location>
</feature>
<dbReference type="Proteomes" id="UP000199181">
    <property type="component" value="Unassembled WGS sequence"/>
</dbReference>
<reference evidence="3" key="1">
    <citation type="submission" date="2016-10" db="EMBL/GenBank/DDBJ databases">
        <authorList>
            <person name="Varghese N."/>
            <person name="Submissions S."/>
        </authorList>
    </citation>
    <scope>NUCLEOTIDE SEQUENCE [LARGE SCALE GENOMIC DNA]</scope>
    <source>
        <strain evidence="3">DSM 16858</strain>
    </source>
</reference>
<protein>
    <recommendedName>
        <fullName evidence="4">Lipoprotein</fullName>
    </recommendedName>
</protein>
<dbReference type="PROSITE" id="PS51257">
    <property type="entry name" value="PROKAR_LIPOPROTEIN"/>
    <property type="match status" value="1"/>
</dbReference>
<keyword evidence="3" id="KW-1185">Reference proteome</keyword>
<gene>
    <name evidence="2" type="ORF">SAMN05443639_102394</name>
</gene>
<feature type="chain" id="PRO_5011766764" description="Lipoprotein" evidence="1">
    <location>
        <begin position="18"/>
        <end position="545"/>
    </location>
</feature>
<dbReference type="RefSeq" id="WP_093516626.1">
    <property type="nucleotide sequence ID" value="NZ_FOIJ01000002.1"/>
</dbReference>
<evidence type="ECO:0008006" key="4">
    <source>
        <dbReference type="Google" id="ProtNLM"/>
    </source>
</evidence>
<organism evidence="2 3">
    <name type="scientific">Stigmatella erecta</name>
    <dbReference type="NCBI Taxonomy" id="83460"/>
    <lineage>
        <taxon>Bacteria</taxon>
        <taxon>Pseudomonadati</taxon>
        <taxon>Myxococcota</taxon>
        <taxon>Myxococcia</taxon>
        <taxon>Myxococcales</taxon>
        <taxon>Cystobacterineae</taxon>
        <taxon>Archangiaceae</taxon>
        <taxon>Stigmatella</taxon>
    </lineage>
</organism>
<accession>A0A1I0D798</accession>
<proteinExistence type="predicted"/>
<evidence type="ECO:0000313" key="2">
    <source>
        <dbReference type="EMBL" id="SET27507.1"/>
    </source>
</evidence>
<sequence>MFRRASPWLLLLLAALAGCSRCGKDEGAAGPSGKAASVSRYLPRDAQAAIVVKDLGELGEKLARFQNLKIASFLAQLQNAQSAEALVSAVMRQVGVDLRSRTAMETAGIAPGKGAGAAFLAGGQAFTVLGVKDAKTLEETFATLARNRLGASERKEEKVAGGTLVTFRRKGAEVPALGLLFVGDFVLLAPGAAVARLPELAALPVEKSVAEEPVLAASLSRLPKDPDFHVYFPGGTGLLPAGTVQAVTLTGRIEEKSVTVHADAPWPDTEAALAPFVPQKGPELLGYLPADSFLVARYGGDPATLGAVWPYLAGPRLTRAFQQSGFDPKTELLDNLQSGLVAGVALAPTAQLGGGVPSLDIRRTNPFRFVHLVSVGEAKDAAKARATLDKVPGMADSFGAQVAPEDVGGRRAYLTSYRAGEGAHFAEVGGKLVLAAPRARLEAALTALAGSPGKSPVAEELEDAVKEPVLGVVLDLRKMSEAIKNLPSSAWGVGGFAIRATALRWLEATDDLRAVTFGLSRKDKALQAQLSLQLTPPPAPSGEAP</sequence>
<dbReference type="AlphaFoldDB" id="A0A1I0D798"/>
<evidence type="ECO:0000313" key="3">
    <source>
        <dbReference type="Proteomes" id="UP000199181"/>
    </source>
</evidence>
<keyword evidence="1" id="KW-0732">Signal</keyword>
<dbReference type="EMBL" id="FOIJ01000002">
    <property type="protein sequence ID" value="SET27507.1"/>
    <property type="molecule type" value="Genomic_DNA"/>
</dbReference>